<evidence type="ECO:0000313" key="2">
    <source>
        <dbReference type="Proteomes" id="UP001335325"/>
    </source>
</evidence>
<sequence>MVPVPPPNPPCSPFGPFTPLDLQLVLLRRMADHQPGLVEDARHELGVSLAGMREANKRWQAMVRSPRSRSARSRYLSVLGEPESRARRRIGDLDCEASRWRLPLWPDLRFEILTAPDGTVWNEWLVRAPDADPPVLRTVEDLTPWSCTVDEAARAFAPARPLEGTAPTRWGLAFVAPDARGGRHEVVAEFTWGLLQRTAVGNPPAGPPLSEPPPP</sequence>
<name>A0ABZ1GP24_9ACTN</name>
<proteinExistence type="predicted"/>
<dbReference type="EMBL" id="CP109134">
    <property type="protein sequence ID" value="WSD06443.1"/>
    <property type="molecule type" value="Genomic_DNA"/>
</dbReference>
<dbReference type="RefSeq" id="WP_326752578.1">
    <property type="nucleotide sequence ID" value="NZ_CP109134.1"/>
</dbReference>
<dbReference type="Proteomes" id="UP001335325">
    <property type="component" value="Chromosome"/>
</dbReference>
<gene>
    <name evidence="1" type="ORF">OIE73_12050</name>
</gene>
<organism evidence="1 2">
    <name type="scientific">Streptomyces hirsutus</name>
    <dbReference type="NCBI Taxonomy" id="35620"/>
    <lineage>
        <taxon>Bacteria</taxon>
        <taxon>Bacillati</taxon>
        <taxon>Actinomycetota</taxon>
        <taxon>Actinomycetes</taxon>
        <taxon>Kitasatosporales</taxon>
        <taxon>Streptomycetaceae</taxon>
        <taxon>Streptomyces</taxon>
    </lineage>
</organism>
<dbReference type="GeneID" id="91543314"/>
<accession>A0ABZ1GP24</accession>
<protein>
    <submittedName>
        <fullName evidence="1">Uncharacterized protein</fullName>
    </submittedName>
</protein>
<reference evidence="1 2" key="1">
    <citation type="submission" date="2022-10" db="EMBL/GenBank/DDBJ databases">
        <title>The complete genomes of actinobacterial strains from the NBC collection.</title>
        <authorList>
            <person name="Joergensen T.S."/>
            <person name="Alvarez Arevalo M."/>
            <person name="Sterndorff E.B."/>
            <person name="Faurdal D."/>
            <person name="Vuksanovic O."/>
            <person name="Mourched A.-S."/>
            <person name="Charusanti P."/>
            <person name="Shaw S."/>
            <person name="Blin K."/>
            <person name="Weber T."/>
        </authorList>
    </citation>
    <scope>NUCLEOTIDE SEQUENCE [LARGE SCALE GENOMIC DNA]</scope>
    <source>
        <strain evidence="1 2">NBC 01753</strain>
    </source>
</reference>
<evidence type="ECO:0000313" key="1">
    <source>
        <dbReference type="EMBL" id="WSD06443.1"/>
    </source>
</evidence>
<keyword evidence="2" id="KW-1185">Reference proteome</keyword>